<sequence>MELGKGLEHRSDEEWLRELGVFSLEKMKLRVNLIALYKCLKGSCSQVGDLLYGMEYDVAQAAEKKDGITTLEVFKRDVNVTLGDTI</sequence>
<dbReference type="AlphaFoldDB" id="A0A8K1GJE5"/>
<dbReference type="Proteomes" id="UP000796761">
    <property type="component" value="Unassembled WGS sequence"/>
</dbReference>
<dbReference type="OrthoDB" id="276744at2759"/>
<keyword evidence="2" id="KW-1185">Reference proteome</keyword>
<evidence type="ECO:0000313" key="2">
    <source>
        <dbReference type="Proteomes" id="UP000796761"/>
    </source>
</evidence>
<dbReference type="EMBL" id="SWJQ01000191">
    <property type="protein sequence ID" value="TRZ19288.1"/>
    <property type="molecule type" value="Genomic_DNA"/>
</dbReference>
<comment type="caution">
    <text evidence="1">The sequence shown here is derived from an EMBL/GenBank/DDBJ whole genome shotgun (WGS) entry which is preliminary data.</text>
</comment>
<accession>A0A8K1GJE5</accession>
<proteinExistence type="predicted"/>
<organism evidence="1 2">
    <name type="scientific">Zosterops borbonicus</name>
    <dbReference type="NCBI Taxonomy" id="364589"/>
    <lineage>
        <taxon>Eukaryota</taxon>
        <taxon>Metazoa</taxon>
        <taxon>Chordata</taxon>
        <taxon>Craniata</taxon>
        <taxon>Vertebrata</taxon>
        <taxon>Euteleostomi</taxon>
        <taxon>Archelosauria</taxon>
        <taxon>Archosauria</taxon>
        <taxon>Dinosauria</taxon>
        <taxon>Saurischia</taxon>
        <taxon>Theropoda</taxon>
        <taxon>Coelurosauria</taxon>
        <taxon>Aves</taxon>
        <taxon>Neognathae</taxon>
        <taxon>Neoaves</taxon>
        <taxon>Telluraves</taxon>
        <taxon>Australaves</taxon>
        <taxon>Passeriformes</taxon>
        <taxon>Sylvioidea</taxon>
        <taxon>Zosteropidae</taxon>
        <taxon>Zosterops</taxon>
    </lineage>
</organism>
<reference evidence="1" key="1">
    <citation type="submission" date="2019-04" db="EMBL/GenBank/DDBJ databases">
        <title>Genome assembly of Zosterops borbonicus 15179.</title>
        <authorList>
            <person name="Leroy T."/>
            <person name="Anselmetti Y."/>
            <person name="Tilak M.-K."/>
            <person name="Nabholz B."/>
        </authorList>
    </citation>
    <scope>NUCLEOTIDE SEQUENCE</scope>
    <source>
        <strain evidence="1">HGM_15179</strain>
        <tissue evidence="1">Muscle</tissue>
    </source>
</reference>
<evidence type="ECO:0000313" key="1">
    <source>
        <dbReference type="EMBL" id="TRZ19288.1"/>
    </source>
</evidence>
<name>A0A8K1GJE5_9PASS</name>
<gene>
    <name evidence="1" type="ORF">HGM15179_007844</name>
</gene>
<protein>
    <submittedName>
        <fullName evidence="1">Uncharacterized protein</fullName>
    </submittedName>
</protein>